<comment type="caution">
    <text evidence="2">The sequence shown here is derived from an EMBL/GenBank/DDBJ whole genome shotgun (WGS) entry which is preliminary data.</text>
</comment>
<dbReference type="PANTHER" id="PTHR35340:SF5">
    <property type="entry name" value="ASST-DOMAIN-CONTAINING PROTEIN"/>
    <property type="match status" value="1"/>
</dbReference>
<gene>
    <name evidence="2" type="ORF">QLH52_10275</name>
</gene>
<dbReference type="EMBL" id="JAXARY010000008">
    <property type="protein sequence ID" value="MDX8127670.1"/>
    <property type="molecule type" value="Genomic_DNA"/>
</dbReference>
<feature type="region of interest" description="Disordered" evidence="1">
    <location>
        <begin position="1"/>
        <end position="24"/>
    </location>
</feature>
<feature type="compositionally biased region" description="Basic residues" evidence="1">
    <location>
        <begin position="11"/>
        <end position="23"/>
    </location>
</feature>
<proteinExistence type="predicted"/>
<dbReference type="InterPro" id="IPR039535">
    <property type="entry name" value="ASST-like"/>
</dbReference>
<accession>A0ABU4UDV8</accession>
<dbReference type="InterPro" id="IPR011047">
    <property type="entry name" value="Quinoprotein_ADH-like_sf"/>
</dbReference>
<sequence length="479" mass="52412">MTQIRPSASAHGRKKNRASRKHQTWQQATLIALGTALSVSALSGPSVFPTGTTRYDPSKAYNSFVLFSGGDNIAHLIDLNGNAVHEWPDAASHSTLINPALTGGKLGHVFVTQETTEGKGTDLVPGQVSKKITKTIAELDWDGKTVWRFGDKAPGGAAQQHHDWARLPNGNTVVLANLVHPVKGFKQAQVLDDVIYEVNPAGEVVWKWIASEHLNEFGFTPAELKLVRNAEIADYLHVNNLKVVGPNHWYTAGDQRFHPDNLLIDARNANFIIIIDRKTGKVVWNLRPHYPAASIEEQQARKVPRPVDQISAQHDAHIIPEGLPGAGNLLVFDNQGIAGYPPAPVPRTGGSRVLEIDPVKKEIVWQYTGENSGGPSWSFRSTHISAARRLPNGNTFIDEGQSGRLFQVTADGDIVWEYINPYFRTGKDALTGRATANNSVYRGQPVPYDWVPAGTPHSENPVSAPDLSKFRLPLASNKP</sequence>
<evidence type="ECO:0000256" key="1">
    <source>
        <dbReference type="SAM" id="MobiDB-lite"/>
    </source>
</evidence>
<dbReference type="PANTHER" id="PTHR35340">
    <property type="entry name" value="PQQ ENZYME REPEAT PROTEIN-RELATED"/>
    <property type="match status" value="1"/>
</dbReference>
<dbReference type="Proteomes" id="UP001284537">
    <property type="component" value="Unassembled WGS sequence"/>
</dbReference>
<dbReference type="RefSeq" id="WP_319961467.1">
    <property type="nucleotide sequence ID" value="NZ_JAXARY010000008.1"/>
</dbReference>
<name>A0ABU4UDV8_9GAMM</name>
<dbReference type="Pfam" id="PF14269">
    <property type="entry name" value="Arylsulfotran_2"/>
    <property type="match status" value="1"/>
</dbReference>
<keyword evidence="3" id="KW-1185">Reference proteome</keyword>
<reference evidence="2 3" key="1">
    <citation type="submission" date="2023-11" db="EMBL/GenBank/DDBJ databases">
        <authorList>
            <person name="Ouyang M.-Y."/>
        </authorList>
    </citation>
    <scope>NUCLEOTIDE SEQUENCE [LARGE SCALE GENOMIC DNA]</scope>
    <source>
        <strain evidence="2 3">OY6</strain>
    </source>
</reference>
<protein>
    <submittedName>
        <fullName evidence="2">Arylsulfotransferase family protein</fullName>
    </submittedName>
</protein>
<evidence type="ECO:0000313" key="3">
    <source>
        <dbReference type="Proteomes" id="UP001284537"/>
    </source>
</evidence>
<dbReference type="SUPFAM" id="SSF50998">
    <property type="entry name" value="Quinoprotein alcohol dehydrogenase-like"/>
    <property type="match status" value="1"/>
</dbReference>
<dbReference type="InterPro" id="IPR053143">
    <property type="entry name" value="Arylsulfate_ST"/>
</dbReference>
<evidence type="ECO:0000313" key="2">
    <source>
        <dbReference type="EMBL" id="MDX8127670.1"/>
    </source>
</evidence>
<organism evidence="2 3">
    <name type="scientific">Methylomonas defluvii</name>
    <dbReference type="NCBI Taxonomy" id="3045149"/>
    <lineage>
        <taxon>Bacteria</taxon>
        <taxon>Pseudomonadati</taxon>
        <taxon>Pseudomonadota</taxon>
        <taxon>Gammaproteobacteria</taxon>
        <taxon>Methylococcales</taxon>
        <taxon>Methylococcaceae</taxon>
        <taxon>Methylomonas</taxon>
    </lineage>
</organism>